<keyword evidence="5 6" id="KW-0472">Membrane</keyword>
<feature type="transmembrane region" description="Helical" evidence="6">
    <location>
        <begin position="75"/>
        <end position="96"/>
    </location>
</feature>
<dbReference type="RefSeq" id="WP_254174743.1">
    <property type="nucleotide sequence ID" value="NZ_LR882967.1"/>
</dbReference>
<gene>
    <name evidence="7" type="primary">cbiQ</name>
    <name evidence="7" type="ORF">NO713_04707</name>
</gene>
<keyword evidence="4 6" id="KW-1133">Transmembrane helix</keyword>
<dbReference type="Proteomes" id="UP001153719">
    <property type="component" value="Chromosome"/>
</dbReference>
<evidence type="ECO:0000313" key="7">
    <source>
        <dbReference type="EMBL" id="CAD5980700.1"/>
    </source>
</evidence>
<dbReference type="AlphaFoldDB" id="A0A9W4CS20"/>
<keyword evidence="8" id="KW-1185">Reference proteome</keyword>
<name>A0A9W4CS20_9CYAN</name>
<dbReference type="InterPro" id="IPR051611">
    <property type="entry name" value="ECF_transporter_component"/>
</dbReference>
<keyword evidence="3 6" id="KW-0812">Transmembrane</keyword>
<evidence type="ECO:0000256" key="3">
    <source>
        <dbReference type="ARBA" id="ARBA00022692"/>
    </source>
</evidence>
<dbReference type="Pfam" id="PF02361">
    <property type="entry name" value="CbiQ"/>
    <property type="match status" value="1"/>
</dbReference>
<feature type="transmembrane region" description="Helical" evidence="6">
    <location>
        <begin position="12"/>
        <end position="45"/>
    </location>
</feature>
<evidence type="ECO:0000256" key="6">
    <source>
        <dbReference type="SAM" id="Phobius"/>
    </source>
</evidence>
<dbReference type="InterPro" id="IPR003339">
    <property type="entry name" value="ABC/ECF_trnsptr_transmembrane"/>
</dbReference>
<dbReference type="PANTHER" id="PTHR34857">
    <property type="entry name" value="SLL0384 PROTEIN"/>
    <property type="match status" value="1"/>
</dbReference>
<feature type="transmembrane region" description="Helical" evidence="6">
    <location>
        <begin position="51"/>
        <end position="68"/>
    </location>
</feature>
<feature type="transmembrane region" description="Helical" evidence="6">
    <location>
        <begin position="198"/>
        <end position="216"/>
    </location>
</feature>
<dbReference type="GO" id="GO:0005886">
    <property type="term" value="C:plasma membrane"/>
    <property type="evidence" value="ECO:0007669"/>
    <property type="project" value="UniProtKB-ARBA"/>
</dbReference>
<dbReference type="EMBL" id="LR882967">
    <property type="protein sequence ID" value="CAD5980700.1"/>
    <property type="molecule type" value="Genomic_DNA"/>
</dbReference>
<dbReference type="CDD" id="cd16914">
    <property type="entry name" value="EcfT"/>
    <property type="match status" value="1"/>
</dbReference>
<evidence type="ECO:0000256" key="5">
    <source>
        <dbReference type="ARBA" id="ARBA00023136"/>
    </source>
</evidence>
<evidence type="ECO:0000256" key="1">
    <source>
        <dbReference type="ARBA" id="ARBA00004141"/>
    </source>
</evidence>
<evidence type="ECO:0000313" key="8">
    <source>
        <dbReference type="Proteomes" id="UP001153719"/>
    </source>
</evidence>
<protein>
    <submittedName>
        <fullName evidence="7">Cobalt transport protein CbiQ</fullName>
    </submittedName>
</protein>
<proteinExistence type="predicted"/>
<evidence type="ECO:0000256" key="4">
    <source>
        <dbReference type="ARBA" id="ARBA00022989"/>
    </source>
</evidence>
<comment type="subcellular location">
    <subcellularLocation>
        <location evidence="1">Membrane</location>
        <topology evidence="1">Multi-pass membrane protein</topology>
    </subcellularLocation>
</comment>
<sequence>MIQFSIPFKLQISLILVIGIALLKTSVWWALGCYSAIAFLWVITLKPPLKIISKLLGAELILLSLLALPMGYEKASFMVTRSLLCLLIMNSFLITLPPHSLGIALKGLPLPATFQEIILLTGQYLEILISEIRQMQQSAKLRGLSGYSGWLRYTSAAMIGSLYLRSLDRAERVYNAMILRGYQGKLPVESQLSPRDNFALIIVITIAGLLTFFSYVKN</sequence>
<reference evidence="7" key="1">
    <citation type="submission" date="2020-09" db="EMBL/GenBank/DDBJ databases">
        <authorList>
            <person name="Blom J."/>
        </authorList>
    </citation>
    <scope>NUCLEOTIDE SEQUENCE</scope>
    <source>
        <strain evidence="7">No.713</strain>
    </source>
</reference>
<dbReference type="PANTHER" id="PTHR34857:SF2">
    <property type="entry name" value="SLL0384 PROTEIN"/>
    <property type="match status" value="1"/>
</dbReference>
<keyword evidence="2" id="KW-1003">Cell membrane</keyword>
<accession>A0A9W4CS20</accession>
<dbReference type="KEGG" id="ppsu:NO713_04707"/>
<evidence type="ECO:0000256" key="2">
    <source>
        <dbReference type="ARBA" id="ARBA00022475"/>
    </source>
</evidence>
<organism evidence="7 8">
    <name type="scientific">Planktothrix pseudagardhii</name>
    <dbReference type="NCBI Taxonomy" id="132604"/>
    <lineage>
        <taxon>Bacteria</taxon>
        <taxon>Bacillati</taxon>
        <taxon>Cyanobacteriota</taxon>
        <taxon>Cyanophyceae</taxon>
        <taxon>Oscillatoriophycideae</taxon>
        <taxon>Oscillatoriales</taxon>
        <taxon>Microcoleaceae</taxon>
        <taxon>Planktothrix</taxon>
    </lineage>
</organism>